<dbReference type="Pfam" id="PF07501">
    <property type="entry name" value="G5"/>
    <property type="match status" value="1"/>
</dbReference>
<name>A0A7K3W0P8_9ACTN</name>
<comment type="similarity">
    <text evidence="1">Belongs to the transglycosylase family. Rpf subfamily.</text>
</comment>
<dbReference type="Pfam" id="PF06737">
    <property type="entry name" value="Transglycosylas"/>
    <property type="match status" value="1"/>
</dbReference>
<feature type="domain" description="G5" evidence="5">
    <location>
        <begin position="196"/>
        <end position="276"/>
    </location>
</feature>
<comment type="caution">
    <text evidence="6">The sequence shown here is derived from an EMBL/GenBank/DDBJ whole genome shotgun (WGS) entry which is preliminary data.</text>
</comment>
<evidence type="ECO:0000313" key="7">
    <source>
        <dbReference type="Proteomes" id="UP000470246"/>
    </source>
</evidence>
<dbReference type="PANTHER" id="PTHR39160:SF4">
    <property type="entry name" value="RESUSCITATION-PROMOTING FACTOR RPFB"/>
    <property type="match status" value="1"/>
</dbReference>
<evidence type="ECO:0000256" key="1">
    <source>
        <dbReference type="ARBA" id="ARBA00010830"/>
    </source>
</evidence>
<dbReference type="EMBL" id="JAAGWF010000008">
    <property type="protein sequence ID" value="NEK57754.1"/>
    <property type="molecule type" value="Genomic_DNA"/>
</dbReference>
<sequence length="376" mass="39202">MSRSLKLALFALVLLGLVGGSVAYHVAQKSLTLTIDGQAQEVTTYAGTVGEVLAEEGLETQAHDVVLPDTDASVADGDTVVVNRARPLQLTVDGVQSEVYVTALSVDEALEQLGYRAEDLVVSASRSDRLPLDGMQLSINTPKDVTLVVDGQQRVVTTTAATAQDLLAEQGITLSETDRTSLLPGQALLDRMQLQVFRVQVGEVVETAAIAHGTVETDDPAAFTGQETVTQPGVDGEQATTFRVTVVDGVETAREQLGTTVTRAPVDELVSVGTKARPAPAPAPAASGGGGGSSTAAPTSNDGLNWAAVAKCESGGNPRAVNPAGYYGLYQFSLPTWRSVGGSGNPIDASPEEQLMRAQMLYARSGPGQWGCRAHF</sequence>
<evidence type="ECO:0000256" key="2">
    <source>
        <dbReference type="ARBA" id="ARBA00022729"/>
    </source>
</evidence>
<proteinExistence type="inferred from homology"/>
<dbReference type="Gene3D" id="1.10.530.10">
    <property type="match status" value="1"/>
</dbReference>
<dbReference type="PROSITE" id="PS51109">
    <property type="entry name" value="G5"/>
    <property type="match status" value="1"/>
</dbReference>
<protein>
    <submittedName>
        <fullName evidence="6">DUF348 domain-containing protein</fullName>
    </submittedName>
</protein>
<evidence type="ECO:0000256" key="3">
    <source>
        <dbReference type="ARBA" id="ARBA00022801"/>
    </source>
</evidence>
<dbReference type="Pfam" id="PF03990">
    <property type="entry name" value="DUF348"/>
    <property type="match status" value="3"/>
</dbReference>
<gene>
    <name evidence="6" type="ORF">GCU56_07700</name>
</gene>
<reference evidence="6 7" key="1">
    <citation type="submission" date="2020-02" db="EMBL/GenBank/DDBJ databases">
        <title>Geodermatophilus sabuli CPCC 205279 I12A-02694.</title>
        <authorList>
            <person name="Jiang Z."/>
        </authorList>
    </citation>
    <scope>NUCLEOTIDE SEQUENCE [LARGE SCALE GENOMIC DNA]</scope>
    <source>
        <strain evidence="6 7">I12A-02694</strain>
    </source>
</reference>
<keyword evidence="2" id="KW-0732">Signal</keyword>
<keyword evidence="3" id="KW-0378">Hydrolase</keyword>
<evidence type="ECO:0000256" key="4">
    <source>
        <dbReference type="SAM" id="MobiDB-lite"/>
    </source>
</evidence>
<dbReference type="CDD" id="cd13925">
    <property type="entry name" value="RPF"/>
    <property type="match status" value="1"/>
</dbReference>
<organism evidence="6 7">
    <name type="scientific">Geodermatophilus sabuli</name>
    <dbReference type="NCBI Taxonomy" id="1564158"/>
    <lineage>
        <taxon>Bacteria</taxon>
        <taxon>Bacillati</taxon>
        <taxon>Actinomycetota</taxon>
        <taxon>Actinomycetes</taxon>
        <taxon>Geodermatophilales</taxon>
        <taxon>Geodermatophilaceae</taxon>
        <taxon>Geodermatophilus</taxon>
    </lineage>
</organism>
<evidence type="ECO:0000313" key="6">
    <source>
        <dbReference type="EMBL" id="NEK57754.1"/>
    </source>
</evidence>
<dbReference type="SMART" id="SM01208">
    <property type="entry name" value="G5"/>
    <property type="match status" value="1"/>
</dbReference>
<dbReference type="Gene3D" id="2.20.230.10">
    <property type="entry name" value="Resuscitation-promoting factor rpfb"/>
    <property type="match status" value="1"/>
</dbReference>
<dbReference type="InterPro" id="IPR010618">
    <property type="entry name" value="RPF"/>
</dbReference>
<dbReference type="RefSeq" id="WP_163480934.1">
    <property type="nucleotide sequence ID" value="NZ_JAAGWF010000008.1"/>
</dbReference>
<dbReference type="Proteomes" id="UP000470246">
    <property type="component" value="Unassembled WGS sequence"/>
</dbReference>
<dbReference type="InterPro" id="IPR023346">
    <property type="entry name" value="Lysozyme-like_dom_sf"/>
</dbReference>
<dbReference type="InterPro" id="IPR011098">
    <property type="entry name" value="G5_dom"/>
</dbReference>
<keyword evidence="7" id="KW-1185">Reference proteome</keyword>
<dbReference type="InterPro" id="IPR007137">
    <property type="entry name" value="DUF348"/>
</dbReference>
<evidence type="ECO:0000259" key="5">
    <source>
        <dbReference type="PROSITE" id="PS51109"/>
    </source>
</evidence>
<dbReference type="InterPro" id="IPR051933">
    <property type="entry name" value="Resuscitation_pf_RpfB"/>
</dbReference>
<accession>A0A7K3W0P8</accession>
<dbReference type="SUPFAM" id="SSF53955">
    <property type="entry name" value="Lysozyme-like"/>
    <property type="match status" value="1"/>
</dbReference>
<feature type="region of interest" description="Disordered" evidence="4">
    <location>
        <begin position="275"/>
        <end position="299"/>
    </location>
</feature>
<dbReference type="PANTHER" id="PTHR39160">
    <property type="entry name" value="CELL WALL-BINDING PROTEIN YOCH"/>
    <property type="match status" value="1"/>
</dbReference>
<dbReference type="AlphaFoldDB" id="A0A7K3W0P8"/>
<dbReference type="GO" id="GO:0016787">
    <property type="term" value="F:hydrolase activity"/>
    <property type="evidence" value="ECO:0007669"/>
    <property type="project" value="UniProtKB-KW"/>
</dbReference>